<reference evidence="10 11" key="1">
    <citation type="submission" date="2019-09" db="EMBL/GenBank/DDBJ databases">
        <title>Bird 10,000 Genomes (B10K) Project - Family phase.</title>
        <authorList>
            <person name="Zhang G."/>
        </authorList>
    </citation>
    <scope>NUCLEOTIDE SEQUENCE [LARGE SCALE GENOMIC DNA]</scope>
    <source>
        <strain evidence="10">B10K-DU-002-60</strain>
        <tissue evidence="10">Muscle</tissue>
    </source>
</reference>
<keyword evidence="5" id="KW-0067">ATP-binding</keyword>
<evidence type="ECO:0000259" key="9">
    <source>
        <dbReference type="PROSITE" id="PS51195"/>
    </source>
</evidence>
<accession>A0A7K5Q7U7</accession>
<dbReference type="AlphaFoldDB" id="A0A7K5Q7U7"/>
<feature type="non-terminal residue" evidence="10">
    <location>
        <position position="1"/>
    </location>
</feature>
<feature type="domain" description="DEAD-box RNA helicase Q" evidence="9">
    <location>
        <begin position="6"/>
        <end position="34"/>
    </location>
</feature>
<feature type="non-terminal residue" evidence="10">
    <location>
        <position position="69"/>
    </location>
</feature>
<dbReference type="GO" id="GO:0005524">
    <property type="term" value="F:ATP binding"/>
    <property type="evidence" value="ECO:0007669"/>
    <property type="project" value="UniProtKB-KW"/>
</dbReference>
<evidence type="ECO:0000256" key="7">
    <source>
        <dbReference type="ARBA" id="ARBA00047984"/>
    </source>
</evidence>
<dbReference type="Proteomes" id="UP000532437">
    <property type="component" value="Unassembled WGS sequence"/>
</dbReference>
<protein>
    <recommendedName>
        <fullName evidence="1">RNA helicase</fullName>
        <ecNumber evidence="1">3.6.4.13</ecNumber>
    </recommendedName>
</protein>
<dbReference type="PANTHER" id="PTHR47959:SF21">
    <property type="entry name" value="DEAD-BOX HELICASE 56"/>
    <property type="match status" value="1"/>
</dbReference>
<dbReference type="EMBL" id="VZRG01009346">
    <property type="protein sequence ID" value="NWT63496.1"/>
    <property type="molecule type" value="Genomic_DNA"/>
</dbReference>
<dbReference type="Pfam" id="PF00270">
    <property type="entry name" value="DEAD"/>
    <property type="match status" value="1"/>
</dbReference>
<dbReference type="SUPFAM" id="SSF52540">
    <property type="entry name" value="P-loop containing nucleoside triphosphate hydrolases"/>
    <property type="match status" value="1"/>
</dbReference>
<keyword evidence="4 10" id="KW-0347">Helicase</keyword>
<proteinExistence type="predicted"/>
<evidence type="ECO:0000256" key="8">
    <source>
        <dbReference type="PROSITE-ProRule" id="PRU00552"/>
    </source>
</evidence>
<dbReference type="InterPro" id="IPR014014">
    <property type="entry name" value="RNA_helicase_DEAD_Q_motif"/>
</dbReference>
<keyword evidence="11" id="KW-1185">Reference proteome</keyword>
<sequence>ADTEAKSFEHMGLDARLLRAVAELGWAVPTAIQARAIPLALEGRDLLARARTGSGKTGAYGLPLLHKLL</sequence>
<evidence type="ECO:0000256" key="4">
    <source>
        <dbReference type="ARBA" id="ARBA00022806"/>
    </source>
</evidence>
<evidence type="ECO:0000256" key="5">
    <source>
        <dbReference type="ARBA" id="ARBA00022840"/>
    </source>
</evidence>
<dbReference type="GO" id="GO:0005829">
    <property type="term" value="C:cytosol"/>
    <property type="evidence" value="ECO:0007669"/>
    <property type="project" value="TreeGrafter"/>
</dbReference>
<dbReference type="InterPro" id="IPR011545">
    <property type="entry name" value="DEAD/DEAH_box_helicase_dom"/>
</dbReference>
<dbReference type="PANTHER" id="PTHR47959">
    <property type="entry name" value="ATP-DEPENDENT RNA HELICASE RHLE-RELATED"/>
    <property type="match status" value="1"/>
</dbReference>
<organism evidence="10 11">
    <name type="scientific">Erythrocercus mccallii</name>
    <dbReference type="NCBI Taxonomy" id="107208"/>
    <lineage>
        <taxon>Eukaryota</taxon>
        <taxon>Metazoa</taxon>
        <taxon>Chordata</taxon>
        <taxon>Craniata</taxon>
        <taxon>Vertebrata</taxon>
        <taxon>Euteleostomi</taxon>
        <taxon>Archelosauria</taxon>
        <taxon>Archosauria</taxon>
        <taxon>Dinosauria</taxon>
        <taxon>Saurischia</taxon>
        <taxon>Theropoda</taxon>
        <taxon>Coelurosauria</taxon>
        <taxon>Aves</taxon>
        <taxon>Neognathae</taxon>
        <taxon>Neoaves</taxon>
        <taxon>Telluraves</taxon>
        <taxon>Australaves</taxon>
        <taxon>Passeriformes</taxon>
        <taxon>Corvoidea</taxon>
        <taxon>Dicruridae</taxon>
        <taxon>Erythrocercus</taxon>
    </lineage>
</organism>
<feature type="short sequence motif" description="Q motif" evidence="8">
    <location>
        <begin position="6"/>
        <end position="34"/>
    </location>
</feature>
<gene>
    <name evidence="10" type="primary">Ddx56</name>
    <name evidence="10" type="ORF">ERYMCC_R14704</name>
</gene>
<comment type="catalytic activity">
    <reaction evidence="7">
        <text>ATP + H2O = ADP + phosphate + H(+)</text>
        <dbReference type="Rhea" id="RHEA:13065"/>
        <dbReference type="ChEBI" id="CHEBI:15377"/>
        <dbReference type="ChEBI" id="CHEBI:15378"/>
        <dbReference type="ChEBI" id="CHEBI:30616"/>
        <dbReference type="ChEBI" id="CHEBI:43474"/>
        <dbReference type="ChEBI" id="CHEBI:456216"/>
        <dbReference type="EC" id="3.6.4.13"/>
    </reaction>
</comment>
<dbReference type="InterPro" id="IPR027417">
    <property type="entry name" value="P-loop_NTPase"/>
</dbReference>
<evidence type="ECO:0000313" key="11">
    <source>
        <dbReference type="Proteomes" id="UP000532437"/>
    </source>
</evidence>
<keyword evidence="2" id="KW-0547">Nucleotide-binding</keyword>
<dbReference type="GO" id="GO:0003724">
    <property type="term" value="F:RNA helicase activity"/>
    <property type="evidence" value="ECO:0007669"/>
    <property type="project" value="UniProtKB-EC"/>
</dbReference>
<dbReference type="GO" id="GO:0016787">
    <property type="term" value="F:hydrolase activity"/>
    <property type="evidence" value="ECO:0007669"/>
    <property type="project" value="UniProtKB-KW"/>
</dbReference>
<evidence type="ECO:0000256" key="3">
    <source>
        <dbReference type="ARBA" id="ARBA00022801"/>
    </source>
</evidence>
<dbReference type="EC" id="3.6.4.13" evidence="1"/>
<dbReference type="PROSITE" id="PS51195">
    <property type="entry name" value="Q_MOTIF"/>
    <property type="match status" value="1"/>
</dbReference>
<dbReference type="InterPro" id="IPR050079">
    <property type="entry name" value="DEAD_box_RNA_helicase"/>
</dbReference>
<evidence type="ECO:0000256" key="2">
    <source>
        <dbReference type="ARBA" id="ARBA00022741"/>
    </source>
</evidence>
<dbReference type="Gene3D" id="3.40.50.300">
    <property type="entry name" value="P-loop containing nucleotide triphosphate hydrolases"/>
    <property type="match status" value="1"/>
</dbReference>
<dbReference type="GO" id="GO:0003723">
    <property type="term" value="F:RNA binding"/>
    <property type="evidence" value="ECO:0007669"/>
    <property type="project" value="UniProtKB-KW"/>
</dbReference>
<evidence type="ECO:0000256" key="1">
    <source>
        <dbReference type="ARBA" id="ARBA00012552"/>
    </source>
</evidence>
<keyword evidence="3" id="KW-0378">Hydrolase</keyword>
<comment type="caution">
    <text evidence="10">The sequence shown here is derived from an EMBL/GenBank/DDBJ whole genome shotgun (WGS) entry which is preliminary data.</text>
</comment>
<evidence type="ECO:0000313" key="10">
    <source>
        <dbReference type="EMBL" id="NWT63496.1"/>
    </source>
</evidence>
<evidence type="ECO:0000256" key="6">
    <source>
        <dbReference type="ARBA" id="ARBA00022884"/>
    </source>
</evidence>
<name>A0A7K5Q7U7_9CORV</name>
<keyword evidence="6" id="KW-0694">RNA-binding</keyword>